<comment type="caution">
    <text evidence="1">The sequence shown here is derived from an EMBL/GenBank/DDBJ whole genome shotgun (WGS) entry which is preliminary data.</text>
</comment>
<accession>A0A0W1A927</accession>
<sequence>MFVQYHALTSKTDFSELRYFSVFADLFSRSKPALEILPKLPESTASQSVFSSSSGFFSPAKLNLNQALGLLLKPFNELPEDVRKFVTNEFNKRTEQDFSVEEFWFFSTEQVKASLMVEYACPYDRAERYRP</sequence>
<gene>
    <name evidence="1" type="ORF">Lwor_1737</name>
</gene>
<protein>
    <submittedName>
        <fullName evidence="1">Uncharacterized protein</fullName>
    </submittedName>
</protein>
<dbReference type="PATRIC" id="fig|45076.6.peg.1884"/>
<dbReference type="RefSeq" id="WP_058493529.1">
    <property type="nucleotide sequence ID" value="NZ_CBCRUR010000019.1"/>
</dbReference>
<reference evidence="1 2" key="1">
    <citation type="submission" date="2015-11" db="EMBL/GenBank/DDBJ databases">
        <title>Genomic analysis of 38 Legionella species identifies large and diverse effector repertoires.</title>
        <authorList>
            <person name="Burstein D."/>
            <person name="Amaro F."/>
            <person name="Zusman T."/>
            <person name="Lifshitz Z."/>
            <person name="Cohen O."/>
            <person name="Gilbert J.A."/>
            <person name="Pupko T."/>
            <person name="Shuman H.A."/>
            <person name="Segal G."/>
        </authorList>
    </citation>
    <scope>NUCLEOTIDE SEQUENCE [LARGE SCALE GENOMIC DNA]</scope>
    <source>
        <strain evidence="1 2">ATCC 49508</strain>
    </source>
</reference>
<evidence type="ECO:0000313" key="2">
    <source>
        <dbReference type="Proteomes" id="UP000054662"/>
    </source>
</evidence>
<name>A0A0W1A927_9GAMM</name>
<dbReference type="Proteomes" id="UP000054662">
    <property type="component" value="Unassembled WGS sequence"/>
</dbReference>
<proteinExistence type="predicted"/>
<keyword evidence="2" id="KW-1185">Reference proteome</keyword>
<evidence type="ECO:0000313" key="1">
    <source>
        <dbReference type="EMBL" id="KTD77855.1"/>
    </source>
</evidence>
<dbReference type="EMBL" id="LNZC01000022">
    <property type="protein sequence ID" value="KTD77855.1"/>
    <property type="molecule type" value="Genomic_DNA"/>
</dbReference>
<organism evidence="1 2">
    <name type="scientific">Legionella worsleiensis</name>
    <dbReference type="NCBI Taxonomy" id="45076"/>
    <lineage>
        <taxon>Bacteria</taxon>
        <taxon>Pseudomonadati</taxon>
        <taxon>Pseudomonadota</taxon>
        <taxon>Gammaproteobacteria</taxon>
        <taxon>Legionellales</taxon>
        <taxon>Legionellaceae</taxon>
        <taxon>Legionella</taxon>
    </lineage>
</organism>
<dbReference type="AlphaFoldDB" id="A0A0W1A927"/>